<accession>A0A382A083</accession>
<gene>
    <name evidence="3" type="ORF">METZ01_LOCUS147341</name>
</gene>
<name>A0A382A083_9ZZZZ</name>
<protein>
    <submittedName>
        <fullName evidence="3">Uncharacterized protein</fullName>
    </submittedName>
</protein>
<organism evidence="3">
    <name type="scientific">marine metagenome</name>
    <dbReference type="NCBI Taxonomy" id="408172"/>
    <lineage>
        <taxon>unclassified sequences</taxon>
        <taxon>metagenomes</taxon>
        <taxon>ecological metagenomes</taxon>
    </lineage>
</organism>
<reference evidence="3" key="1">
    <citation type="submission" date="2018-05" db="EMBL/GenBank/DDBJ databases">
        <authorList>
            <person name="Lanie J.A."/>
            <person name="Ng W.-L."/>
            <person name="Kazmierczak K.M."/>
            <person name="Andrzejewski T.M."/>
            <person name="Davidsen T.M."/>
            <person name="Wayne K.J."/>
            <person name="Tettelin H."/>
            <person name="Glass J.I."/>
            <person name="Rusch D."/>
            <person name="Podicherti R."/>
            <person name="Tsui H.-C.T."/>
            <person name="Winkler M.E."/>
        </authorList>
    </citation>
    <scope>NUCLEOTIDE SEQUENCE</scope>
</reference>
<keyword evidence="2" id="KW-0472">Membrane</keyword>
<evidence type="ECO:0000256" key="1">
    <source>
        <dbReference type="SAM" id="MobiDB-lite"/>
    </source>
</evidence>
<keyword evidence="2" id="KW-1133">Transmembrane helix</keyword>
<dbReference type="AlphaFoldDB" id="A0A382A083"/>
<proteinExistence type="predicted"/>
<feature type="transmembrane region" description="Helical" evidence="2">
    <location>
        <begin position="115"/>
        <end position="133"/>
    </location>
</feature>
<evidence type="ECO:0000256" key="2">
    <source>
        <dbReference type="SAM" id="Phobius"/>
    </source>
</evidence>
<feature type="region of interest" description="Disordered" evidence="1">
    <location>
        <begin position="31"/>
        <end position="50"/>
    </location>
</feature>
<evidence type="ECO:0000313" key="3">
    <source>
        <dbReference type="EMBL" id="SVA94487.1"/>
    </source>
</evidence>
<sequence>MKNIILLIVTFLVHSSLIAQAYDPETGELIQSPDTTSFDPETGQPIIKESGQDTEGITLTEYELRQMIRNEMDQYFSNKFSGDLREIIQQENKQVKKDIKELKEKQNEESPGRKLFSNILGCCMAFFVFNILIGI</sequence>
<keyword evidence="2" id="KW-0812">Transmembrane</keyword>
<dbReference type="EMBL" id="UINC01023234">
    <property type="protein sequence ID" value="SVA94487.1"/>
    <property type="molecule type" value="Genomic_DNA"/>
</dbReference>